<dbReference type="EMBL" id="CAADIW010000073">
    <property type="protein sequence ID" value="VFS44439.1"/>
    <property type="molecule type" value="Genomic_DNA"/>
</dbReference>
<accession>A0A484ZET8</accession>
<feature type="compositionally biased region" description="Basic residues" evidence="1">
    <location>
        <begin position="55"/>
        <end position="66"/>
    </location>
</feature>
<name>A0A484ZET8_9ENTR</name>
<dbReference type="AlphaFoldDB" id="A0A484ZET8"/>
<sequence>MLMKVAGKPAITSSMGVAENVFPHDLLFTDALGARGNHVLFADLIEKRIFGQHRQRRKAANHRRQHRQSDMPEIVGDFFIPRQGAEVG</sequence>
<evidence type="ECO:0000313" key="2">
    <source>
        <dbReference type="EMBL" id="VFS44439.1"/>
    </source>
</evidence>
<dbReference type="Proteomes" id="UP000351155">
    <property type="component" value="Unassembled WGS sequence"/>
</dbReference>
<protein>
    <submittedName>
        <fullName evidence="2">Uncharacterized protein</fullName>
    </submittedName>
</protein>
<gene>
    <name evidence="2" type="ORF">NCTC12126_05743</name>
</gene>
<proteinExistence type="predicted"/>
<feature type="region of interest" description="Disordered" evidence="1">
    <location>
        <begin position="55"/>
        <end position="75"/>
    </location>
</feature>
<reference evidence="2 3" key="1">
    <citation type="submission" date="2019-03" db="EMBL/GenBank/DDBJ databases">
        <authorList>
            <consortium name="Pathogen Informatics"/>
        </authorList>
    </citation>
    <scope>NUCLEOTIDE SEQUENCE [LARGE SCALE GENOMIC DNA]</scope>
    <source>
        <strain evidence="2 3">NCTC12126</strain>
    </source>
</reference>
<evidence type="ECO:0000256" key="1">
    <source>
        <dbReference type="SAM" id="MobiDB-lite"/>
    </source>
</evidence>
<evidence type="ECO:0000313" key="3">
    <source>
        <dbReference type="Proteomes" id="UP000351155"/>
    </source>
</evidence>
<organism evidence="2 3">
    <name type="scientific">Enterobacter cancerogenus</name>
    <dbReference type="NCBI Taxonomy" id="69218"/>
    <lineage>
        <taxon>Bacteria</taxon>
        <taxon>Pseudomonadati</taxon>
        <taxon>Pseudomonadota</taxon>
        <taxon>Gammaproteobacteria</taxon>
        <taxon>Enterobacterales</taxon>
        <taxon>Enterobacteriaceae</taxon>
        <taxon>Enterobacter</taxon>
        <taxon>Enterobacter cloacae complex</taxon>
    </lineage>
</organism>